<sequence>MGNSFIMCVTMNSTIRSRTAHTRGLEGMFLSAAFFRCLMGILWRFTRKFMLSSWRKAFAY</sequence>
<proteinExistence type="predicted"/>
<evidence type="ECO:0000313" key="2">
    <source>
        <dbReference type="EMBL" id="JAH23890.1"/>
    </source>
</evidence>
<organism evidence="2">
    <name type="scientific">Anguilla anguilla</name>
    <name type="common">European freshwater eel</name>
    <name type="synonym">Muraena anguilla</name>
    <dbReference type="NCBI Taxonomy" id="7936"/>
    <lineage>
        <taxon>Eukaryota</taxon>
        <taxon>Metazoa</taxon>
        <taxon>Chordata</taxon>
        <taxon>Craniata</taxon>
        <taxon>Vertebrata</taxon>
        <taxon>Euteleostomi</taxon>
        <taxon>Actinopterygii</taxon>
        <taxon>Neopterygii</taxon>
        <taxon>Teleostei</taxon>
        <taxon>Anguilliformes</taxon>
        <taxon>Anguillidae</taxon>
        <taxon>Anguilla</taxon>
    </lineage>
</organism>
<reference evidence="2" key="2">
    <citation type="journal article" date="2015" name="Fish Shellfish Immunol.">
        <title>Early steps in the European eel (Anguilla anguilla)-Vibrio vulnificus interaction in the gills: Role of the RtxA13 toxin.</title>
        <authorList>
            <person name="Callol A."/>
            <person name="Pajuelo D."/>
            <person name="Ebbesson L."/>
            <person name="Teles M."/>
            <person name="MacKenzie S."/>
            <person name="Amaro C."/>
        </authorList>
    </citation>
    <scope>NUCLEOTIDE SEQUENCE</scope>
</reference>
<keyword evidence="1" id="KW-0812">Transmembrane</keyword>
<keyword evidence="1" id="KW-1133">Transmembrane helix</keyword>
<accession>A0A0E9R605</accession>
<name>A0A0E9R605_ANGAN</name>
<feature type="transmembrane region" description="Helical" evidence="1">
    <location>
        <begin position="27"/>
        <end position="46"/>
    </location>
</feature>
<reference evidence="2" key="1">
    <citation type="submission" date="2014-11" db="EMBL/GenBank/DDBJ databases">
        <authorList>
            <person name="Amaro Gonzalez C."/>
        </authorList>
    </citation>
    <scope>NUCLEOTIDE SEQUENCE</scope>
</reference>
<evidence type="ECO:0000256" key="1">
    <source>
        <dbReference type="SAM" id="Phobius"/>
    </source>
</evidence>
<dbReference type="AlphaFoldDB" id="A0A0E9R605"/>
<protein>
    <submittedName>
        <fullName evidence="2">Uncharacterized protein</fullName>
    </submittedName>
</protein>
<dbReference type="EMBL" id="GBXM01084687">
    <property type="protein sequence ID" value="JAH23890.1"/>
    <property type="molecule type" value="Transcribed_RNA"/>
</dbReference>
<keyword evidence="1" id="KW-0472">Membrane</keyword>